<gene>
    <name evidence="1" type="ORF">S40285_04024</name>
</gene>
<keyword evidence="2" id="KW-1185">Reference proteome</keyword>
<evidence type="ECO:0000313" key="1">
    <source>
        <dbReference type="EMBL" id="KFA69631.1"/>
    </source>
</evidence>
<reference evidence="1 2" key="1">
    <citation type="journal article" date="2014" name="BMC Genomics">
        <title>Comparative genome sequencing reveals chemotype-specific gene clusters in the toxigenic black mold Stachybotrys.</title>
        <authorList>
            <person name="Semeiks J."/>
            <person name="Borek D."/>
            <person name="Otwinowski Z."/>
            <person name="Grishin N.V."/>
        </authorList>
    </citation>
    <scope>NUCLEOTIDE SEQUENCE [LARGE SCALE GENOMIC DNA]</scope>
    <source>
        <strain evidence="1 2">IBT 40285</strain>
    </source>
</reference>
<name>A0A084R096_STAC4</name>
<sequence>MPDGLVNQIG</sequence>
<dbReference type="InParanoid" id="A0A084R096"/>
<proteinExistence type="predicted"/>
<protein>
    <submittedName>
        <fullName evidence="1">Uncharacterized protein</fullName>
    </submittedName>
</protein>
<evidence type="ECO:0000313" key="2">
    <source>
        <dbReference type="Proteomes" id="UP000028524"/>
    </source>
</evidence>
<dbReference type="EMBL" id="KL659387">
    <property type="protein sequence ID" value="KFA69631.1"/>
    <property type="molecule type" value="Genomic_DNA"/>
</dbReference>
<dbReference type="Proteomes" id="UP000028524">
    <property type="component" value="Unassembled WGS sequence"/>
</dbReference>
<accession>A0A084R096</accession>
<dbReference type="HOGENOM" id="CLU_3438390_0_0_1"/>
<organism evidence="1 2">
    <name type="scientific">Stachybotrys chlorohalonatus (strain IBT 40285)</name>
    <dbReference type="NCBI Taxonomy" id="1283841"/>
    <lineage>
        <taxon>Eukaryota</taxon>
        <taxon>Fungi</taxon>
        <taxon>Dikarya</taxon>
        <taxon>Ascomycota</taxon>
        <taxon>Pezizomycotina</taxon>
        <taxon>Sordariomycetes</taxon>
        <taxon>Hypocreomycetidae</taxon>
        <taxon>Hypocreales</taxon>
        <taxon>Stachybotryaceae</taxon>
        <taxon>Stachybotrys</taxon>
    </lineage>
</organism>